<name>A0AAV4SYJ8_CAEEX</name>
<proteinExistence type="predicted"/>
<comment type="caution">
    <text evidence="2">The sequence shown here is derived from an EMBL/GenBank/DDBJ whole genome shotgun (WGS) entry which is preliminary data.</text>
</comment>
<dbReference type="EMBL" id="BPLR01010074">
    <property type="protein sequence ID" value="GIY36678.1"/>
    <property type="molecule type" value="Genomic_DNA"/>
</dbReference>
<accession>A0AAV4SYJ8</accession>
<protein>
    <submittedName>
        <fullName evidence="2">Uncharacterized protein</fullName>
    </submittedName>
</protein>
<gene>
    <name evidence="2" type="ORF">CEXT_216001</name>
</gene>
<feature type="region of interest" description="Disordered" evidence="1">
    <location>
        <begin position="1"/>
        <end position="58"/>
    </location>
</feature>
<evidence type="ECO:0000256" key="1">
    <source>
        <dbReference type="SAM" id="MobiDB-lite"/>
    </source>
</evidence>
<organism evidence="2 3">
    <name type="scientific">Caerostris extrusa</name>
    <name type="common">Bark spider</name>
    <name type="synonym">Caerostris bankana</name>
    <dbReference type="NCBI Taxonomy" id="172846"/>
    <lineage>
        <taxon>Eukaryota</taxon>
        <taxon>Metazoa</taxon>
        <taxon>Ecdysozoa</taxon>
        <taxon>Arthropoda</taxon>
        <taxon>Chelicerata</taxon>
        <taxon>Arachnida</taxon>
        <taxon>Araneae</taxon>
        <taxon>Araneomorphae</taxon>
        <taxon>Entelegynae</taxon>
        <taxon>Araneoidea</taxon>
        <taxon>Araneidae</taxon>
        <taxon>Caerostris</taxon>
    </lineage>
</organism>
<dbReference type="Proteomes" id="UP001054945">
    <property type="component" value="Unassembled WGS sequence"/>
</dbReference>
<feature type="compositionally biased region" description="Basic and acidic residues" evidence="1">
    <location>
        <begin position="18"/>
        <end position="28"/>
    </location>
</feature>
<dbReference type="AlphaFoldDB" id="A0AAV4SYJ8"/>
<keyword evidence="3" id="KW-1185">Reference proteome</keyword>
<evidence type="ECO:0000313" key="3">
    <source>
        <dbReference type="Proteomes" id="UP001054945"/>
    </source>
</evidence>
<evidence type="ECO:0000313" key="2">
    <source>
        <dbReference type="EMBL" id="GIY36678.1"/>
    </source>
</evidence>
<reference evidence="2 3" key="1">
    <citation type="submission" date="2021-06" db="EMBL/GenBank/DDBJ databases">
        <title>Caerostris extrusa draft genome.</title>
        <authorList>
            <person name="Kono N."/>
            <person name="Arakawa K."/>
        </authorList>
    </citation>
    <scope>NUCLEOTIDE SEQUENCE [LARGE SCALE GENOMIC DNA]</scope>
</reference>
<sequence length="77" mass="8692">MSETFMNVSDDQEESKDFDENALEKRNQELSLAERASRKDTQRTTIRPSRPASSSCSSLRAAIIRSLLSRQTEGRGN</sequence>
<feature type="compositionally biased region" description="Low complexity" evidence="1">
    <location>
        <begin position="46"/>
        <end position="58"/>
    </location>
</feature>